<evidence type="ECO:0000259" key="1">
    <source>
        <dbReference type="Pfam" id="PF06985"/>
    </source>
</evidence>
<dbReference type="InterPro" id="IPR010730">
    <property type="entry name" value="HET"/>
</dbReference>
<reference evidence="2" key="2">
    <citation type="submission" date="2023-06" db="EMBL/GenBank/DDBJ databases">
        <authorList>
            <consortium name="Lawrence Berkeley National Laboratory"/>
            <person name="Haridas S."/>
            <person name="Hensen N."/>
            <person name="Bonometti L."/>
            <person name="Westerberg I."/>
            <person name="Brannstrom I.O."/>
            <person name="Guillou S."/>
            <person name="Cros-Aarteil S."/>
            <person name="Calhoun S."/>
            <person name="Kuo A."/>
            <person name="Mondo S."/>
            <person name="Pangilinan J."/>
            <person name="Riley R."/>
            <person name="LaButti K."/>
            <person name="Andreopoulos B."/>
            <person name="Lipzen A."/>
            <person name="Chen C."/>
            <person name="Yanf M."/>
            <person name="Daum C."/>
            <person name="Ng V."/>
            <person name="Clum A."/>
            <person name="Steindorff A."/>
            <person name="Ohm R."/>
            <person name="Martin F."/>
            <person name="Silar P."/>
            <person name="Natvig D."/>
            <person name="Lalanne C."/>
            <person name="Gautier V."/>
            <person name="Ament-velasquez S.L."/>
            <person name="Kruys A."/>
            <person name="Hutchinson M.I."/>
            <person name="Powell A.J."/>
            <person name="Barry K."/>
            <person name="Miller A.N."/>
            <person name="Grigoriev I.V."/>
            <person name="Debuchy R."/>
            <person name="Gladieux P."/>
            <person name="Thoren M.H."/>
            <person name="Johannesson H."/>
        </authorList>
    </citation>
    <scope>NUCLEOTIDE SEQUENCE</scope>
    <source>
        <strain evidence="2">CBS 232.78</strain>
    </source>
</reference>
<gene>
    <name evidence="2" type="ORF">B0H63DRAFT_362497</name>
</gene>
<comment type="caution">
    <text evidence="2">The sequence shown here is derived from an EMBL/GenBank/DDBJ whole genome shotgun (WGS) entry which is preliminary data.</text>
</comment>
<feature type="domain" description="Heterokaryon incompatibility" evidence="1">
    <location>
        <begin position="18"/>
        <end position="77"/>
    </location>
</feature>
<dbReference type="PANTHER" id="PTHR33112">
    <property type="entry name" value="DOMAIN PROTEIN, PUTATIVE-RELATED"/>
    <property type="match status" value="1"/>
</dbReference>
<feature type="non-terminal residue" evidence="2">
    <location>
        <position position="1"/>
    </location>
</feature>
<dbReference type="AlphaFoldDB" id="A0AAE0U0W2"/>
<reference evidence="2" key="1">
    <citation type="journal article" date="2023" name="Mol. Phylogenet. Evol.">
        <title>Genome-scale phylogeny and comparative genomics of the fungal order Sordariales.</title>
        <authorList>
            <person name="Hensen N."/>
            <person name="Bonometti L."/>
            <person name="Westerberg I."/>
            <person name="Brannstrom I.O."/>
            <person name="Guillou S."/>
            <person name="Cros-Aarteil S."/>
            <person name="Calhoun S."/>
            <person name="Haridas S."/>
            <person name="Kuo A."/>
            <person name="Mondo S."/>
            <person name="Pangilinan J."/>
            <person name="Riley R."/>
            <person name="LaButti K."/>
            <person name="Andreopoulos B."/>
            <person name="Lipzen A."/>
            <person name="Chen C."/>
            <person name="Yan M."/>
            <person name="Daum C."/>
            <person name="Ng V."/>
            <person name="Clum A."/>
            <person name="Steindorff A."/>
            <person name="Ohm R.A."/>
            <person name="Martin F."/>
            <person name="Silar P."/>
            <person name="Natvig D.O."/>
            <person name="Lalanne C."/>
            <person name="Gautier V."/>
            <person name="Ament-Velasquez S.L."/>
            <person name="Kruys A."/>
            <person name="Hutchinson M.I."/>
            <person name="Powell A.J."/>
            <person name="Barry K."/>
            <person name="Miller A.N."/>
            <person name="Grigoriev I.V."/>
            <person name="Debuchy R."/>
            <person name="Gladieux P."/>
            <person name="Hiltunen Thoren M."/>
            <person name="Johannesson H."/>
        </authorList>
    </citation>
    <scope>NUCLEOTIDE SEQUENCE</scope>
    <source>
        <strain evidence="2">CBS 232.78</strain>
    </source>
</reference>
<organism evidence="2 3">
    <name type="scientific">Podospora didyma</name>
    <dbReference type="NCBI Taxonomy" id="330526"/>
    <lineage>
        <taxon>Eukaryota</taxon>
        <taxon>Fungi</taxon>
        <taxon>Dikarya</taxon>
        <taxon>Ascomycota</taxon>
        <taxon>Pezizomycotina</taxon>
        <taxon>Sordariomycetes</taxon>
        <taxon>Sordariomycetidae</taxon>
        <taxon>Sordariales</taxon>
        <taxon>Podosporaceae</taxon>
        <taxon>Podospora</taxon>
    </lineage>
</organism>
<protein>
    <recommendedName>
        <fullName evidence="1">Heterokaryon incompatibility domain-containing protein</fullName>
    </recommendedName>
</protein>
<name>A0AAE0U0W2_9PEZI</name>
<sequence>QYVQSPSNRMAAEGALLELTAIPRMVSEAIDCTRSMGVPYLLVDRLCIIQHDAFTRSATLRRMHRVYMNAYFTTVAAS</sequence>
<proteinExistence type="predicted"/>
<keyword evidence="3" id="KW-1185">Reference proteome</keyword>
<feature type="non-terminal residue" evidence="2">
    <location>
        <position position="78"/>
    </location>
</feature>
<dbReference type="Proteomes" id="UP001285441">
    <property type="component" value="Unassembled WGS sequence"/>
</dbReference>
<dbReference type="Pfam" id="PF06985">
    <property type="entry name" value="HET"/>
    <property type="match status" value="1"/>
</dbReference>
<dbReference type="PANTHER" id="PTHR33112:SF16">
    <property type="entry name" value="HETEROKARYON INCOMPATIBILITY DOMAIN-CONTAINING PROTEIN"/>
    <property type="match status" value="1"/>
</dbReference>
<evidence type="ECO:0000313" key="2">
    <source>
        <dbReference type="EMBL" id="KAK3386500.1"/>
    </source>
</evidence>
<accession>A0AAE0U0W2</accession>
<dbReference type="EMBL" id="JAULSW010000003">
    <property type="protein sequence ID" value="KAK3386500.1"/>
    <property type="molecule type" value="Genomic_DNA"/>
</dbReference>
<evidence type="ECO:0000313" key="3">
    <source>
        <dbReference type="Proteomes" id="UP001285441"/>
    </source>
</evidence>